<dbReference type="EMBL" id="HBEG01026598">
    <property type="protein sequence ID" value="CAD8362965.1"/>
    <property type="molecule type" value="Transcribed_RNA"/>
</dbReference>
<feature type="transmembrane region" description="Helical" evidence="4">
    <location>
        <begin position="889"/>
        <end position="912"/>
    </location>
</feature>
<dbReference type="AlphaFoldDB" id="A0A7S0FJP9"/>
<dbReference type="Pfam" id="PF19030">
    <property type="entry name" value="TSP1_ADAMTS"/>
    <property type="match status" value="5"/>
</dbReference>
<dbReference type="Pfam" id="PF00090">
    <property type="entry name" value="TSP_1"/>
    <property type="match status" value="1"/>
</dbReference>
<keyword evidence="4" id="KW-1133">Transmembrane helix</keyword>
<reference evidence="5" key="1">
    <citation type="submission" date="2021-01" db="EMBL/GenBank/DDBJ databases">
        <authorList>
            <person name="Corre E."/>
            <person name="Pelletier E."/>
            <person name="Niang G."/>
            <person name="Scheremetjew M."/>
            <person name="Finn R."/>
            <person name="Kale V."/>
            <person name="Holt S."/>
            <person name="Cochrane G."/>
            <person name="Meng A."/>
            <person name="Brown T."/>
            <person name="Cohen L."/>
        </authorList>
    </citation>
    <scope>NUCLEOTIDE SEQUENCE</scope>
    <source>
        <strain evidence="5">Pbaha01</strain>
    </source>
</reference>
<evidence type="ECO:0000256" key="2">
    <source>
        <dbReference type="ARBA" id="ARBA00022525"/>
    </source>
</evidence>
<keyword evidence="4" id="KW-0472">Membrane</keyword>
<dbReference type="GO" id="GO:0030198">
    <property type="term" value="P:extracellular matrix organization"/>
    <property type="evidence" value="ECO:0007669"/>
    <property type="project" value="TreeGrafter"/>
</dbReference>
<evidence type="ECO:0000256" key="1">
    <source>
        <dbReference type="ARBA" id="ARBA00004613"/>
    </source>
</evidence>
<sequence>METKFQTEGASAELLENKHEEESTYLVALRIARLVKFGCGTASAVLLLGAVTTPAIASDCCRQLILTVDSWVWVAVAIGTLMYFVSGHADTVTESYTPLNDESEDENRRYVSSRQLERTVFPTKADSYPMSEAIYDAGHLKTDLDRETSQPALRDTSRIDSCPTPSDMPSDWPEPRESTASSAASAVGEVEPQQPLPTSEMCVQTEVPPQDPSPPVRSSSSSLTPVRATEGPVPERASGSWRIPQRWDPKKLLHNMPNPVRESKRVMKSSQRKSWGGRQKLSESQIMQSPQRTTDAEQLLDGSNPDTDSSRGSEQPPRETPTESLDSELSFRGPVLMEHTPLHNAAPPADEPLEVEQETVRRIQAEQLSLRATQPRSALTPPGRLPRCCCFLVGAAFILAAAAIAALVIDRHLILGLRRSLGPRLDGVEHYIEPRIESIRAVVYGWSSRLSTGVGMRPSPPAVMDNLPSQWHTGEWSTCSEECGTGEAKRVVYCISGDNASCEEHSRAPPAVKPCTEHRGCQWHIEPWGKCDSTCGPGHMVRRVTCARGSGCKGLTEKPPERAPCSRAHGCKWEPQVWQECNATCGRGSQRRAIACKNGPLESCFEHGNRPEDSRPCQSYAGCKWKPDEWSRCTNSCGTGMQHRNISCANGDEEACKKEGPAPQLERACRDSSGCLWELGNWSNCSSSCGVGTQTRQVSCKNGALEDCRKRSAEPTKERSCYAVEGCRWSEGTWSFCIAECGTGYRKRSVSCANGAEADCQNGPAKTPMSTKPCINVTGCQWHKSPWGPCSNVCGRGRQFRTVSCGNGRLEDCQETGPPPDNRRDCKEMSGCSHLQAGPRCNCRASDSALTAAGVFNALSGWTASFMILHEMVNRVVVMGGMHGGVTVLLSPPAILIAGIGALAAASVLRSYSVAPGAMDARDTIFVGSQLTIGFLGIALWALSLCFLGATVELPWKATKPVHCASAIVLLTYCVAVLLMSRGYAGDGDQDVACTGPGCATG</sequence>
<evidence type="ECO:0000313" key="5">
    <source>
        <dbReference type="EMBL" id="CAD8362965.1"/>
    </source>
</evidence>
<dbReference type="GO" id="GO:0031012">
    <property type="term" value="C:extracellular matrix"/>
    <property type="evidence" value="ECO:0007669"/>
    <property type="project" value="TreeGrafter"/>
</dbReference>
<dbReference type="InterPro" id="IPR000884">
    <property type="entry name" value="TSP1_rpt"/>
</dbReference>
<dbReference type="SMART" id="SM00209">
    <property type="entry name" value="TSP1"/>
    <property type="match status" value="7"/>
</dbReference>
<dbReference type="PANTHER" id="PTHR13723:SF281">
    <property type="entry name" value="PAPILIN"/>
    <property type="match status" value="1"/>
</dbReference>
<feature type="transmembrane region" description="Helical" evidence="4">
    <location>
        <begin position="962"/>
        <end position="980"/>
    </location>
</feature>
<organism evidence="5">
    <name type="scientific">Pyrodinium bahamense</name>
    <dbReference type="NCBI Taxonomy" id="73915"/>
    <lineage>
        <taxon>Eukaryota</taxon>
        <taxon>Sar</taxon>
        <taxon>Alveolata</taxon>
        <taxon>Dinophyceae</taxon>
        <taxon>Gonyaulacales</taxon>
        <taxon>Pyrocystaceae</taxon>
        <taxon>Pyrodinium</taxon>
    </lineage>
</organism>
<feature type="transmembrane region" description="Helical" evidence="4">
    <location>
        <begin position="849"/>
        <end position="869"/>
    </location>
</feature>
<feature type="compositionally biased region" description="Low complexity" evidence="3">
    <location>
        <begin position="216"/>
        <end position="226"/>
    </location>
</feature>
<feature type="compositionally biased region" description="Basic and acidic residues" evidence="3">
    <location>
        <begin position="308"/>
        <end position="321"/>
    </location>
</feature>
<feature type="transmembrane region" description="Helical" evidence="4">
    <location>
        <begin position="34"/>
        <end position="57"/>
    </location>
</feature>
<dbReference type="GO" id="GO:0005576">
    <property type="term" value="C:extracellular region"/>
    <property type="evidence" value="ECO:0007669"/>
    <property type="project" value="UniProtKB-SubCell"/>
</dbReference>
<protein>
    <submittedName>
        <fullName evidence="5">Uncharacterized protein</fullName>
    </submittedName>
</protein>
<dbReference type="InterPro" id="IPR036383">
    <property type="entry name" value="TSP1_rpt_sf"/>
</dbReference>
<feature type="transmembrane region" description="Helical" evidence="4">
    <location>
        <begin position="64"/>
        <end position="85"/>
    </location>
</feature>
<feature type="region of interest" description="Disordered" evidence="3">
    <location>
        <begin position="139"/>
        <end position="328"/>
    </location>
</feature>
<dbReference type="PROSITE" id="PS50092">
    <property type="entry name" value="TSP1"/>
    <property type="match status" value="6"/>
</dbReference>
<dbReference type="InterPro" id="IPR050439">
    <property type="entry name" value="ADAMTS_ADAMTS-like"/>
</dbReference>
<evidence type="ECO:0000256" key="4">
    <source>
        <dbReference type="SAM" id="Phobius"/>
    </source>
</evidence>
<feature type="compositionally biased region" description="Basic and acidic residues" evidence="3">
    <location>
        <begin position="139"/>
        <end position="148"/>
    </location>
</feature>
<feature type="transmembrane region" description="Helical" evidence="4">
    <location>
        <begin position="391"/>
        <end position="409"/>
    </location>
</feature>
<dbReference type="GO" id="GO:0004222">
    <property type="term" value="F:metalloendopeptidase activity"/>
    <property type="evidence" value="ECO:0007669"/>
    <property type="project" value="TreeGrafter"/>
</dbReference>
<feature type="compositionally biased region" description="Polar residues" evidence="3">
    <location>
        <begin position="282"/>
        <end position="293"/>
    </location>
</feature>
<dbReference type="Gene3D" id="2.20.100.10">
    <property type="entry name" value="Thrombospondin type-1 (TSP1) repeat"/>
    <property type="match status" value="1"/>
</dbReference>
<accession>A0A7S0FJP9</accession>
<dbReference type="SUPFAM" id="SSF82895">
    <property type="entry name" value="TSP-1 type 1 repeat"/>
    <property type="match status" value="6"/>
</dbReference>
<dbReference type="GO" id="GO:0006508">
    <property type="term" value="P:proteolysis"/>
    <property type="evidence" value="ECO:0007669"/>
    <property type="project" value="TreeGrafter"/>
</dbReference>
<comment type="subcellular location">
    <subcellularLocation>
        <location evidence="1">Secreted</location>
    </subcellularLocation>
</comment>
<keyword evidence="2" id="KW-0964">Secreted</keyword>
<feature type="transmembrane region" description="Helical" evidence="4">
    <location>
        <begin position="924"/>
        <end position="950"/>
    </location>
</feature>
<proteinExistence type="predicted"/>
<name>A0A7S0FJP9_9DINO</name>
<gene>
    <name evidence="5" type="ORF">PBAH0796_LOCUS16145</name>
</gene>
<keyword evidence="4" id="KW-0812">Transmembrane</keyword>
<dbReference type="PANTHER" id="PTHR13723">
    <property type="entry name" value="ADAMTS A DISINTEGRIN AND METALLOPROTEASE WITH THROMBOSPONDIN MOTIFS PROTEASE"/>
    <property type="match status" value="1"/>
</dbReference>
<evidence type="ECO:0000256" key="3">
    <source>
        <dbReference type="SAM" id="MobiDB-lite"/>
    </source>
</evidence>